<dbReference type="Proteomes" id="UP000257323">
    <property type="component" value="Unassembled WGS sequence"/>
</dbReference>
<evidence type="ECO:0000313" key="2">
    <source>
        <dbReference type="Proteomes" id="UP000257323"/>
    </source>
</evidence>
<comment type="caution">
    <text evidence="1">The sequence shown here is derived from an EMBL/GenBank/DDBJ whole genome shotgun (WGS) entry which is preliminary data.</text>
</comment>
<name>A0A3E2BMR0_9BACT</name>
<evidence type="ECO:0000313" key="1">
    <source>
        <dbReference type="EMBL" id="RFT15922.1"/>
    </source>
</evidence>
<accession>A0A3E2BMR0</accession>
<organism evidence="1 2">
    <name type="scientific">Candidatus Saccharicenans subterraneus</name>
    <dbReference type="NCBI Taxonomy" id="2508984"/>
    <lineage>
        <taxon>Bacteria</taxon>
        <taxon>Candidatus Aminicenantota</taxon>
        <taxon>Candidatus Aminicenantia</taxon>
        <taxon>Candidatus Aminicenantales</taxon>
        <taxon>Candidatus Saccharicenantaceae</taxon>
        <taxon>Candidatus Saccharicenans</taxon>
    </lineage>
</organism>
<gene>
    <name evidence="1" type="ORF">OP8BY_2320</name>
</gene>
<sequence>MLTSLWHRTVIGRHHQNRPVHLGRSADHVLDVINVSRTVDVRIVPLVRLVLHVRQRHRQNLGRIPPEHLGISLGHLVVRLKLRQSLGR</sequence>
<dbReference type="AlphaFoldDB" id="A0A3E2BMR0"/>
<reference evidence="1 2" key="1">
    <citation type="submission" date="2018-08" db="EMBL/GenBank/DDBJ databases">
        <title>Genome analysis of the thermophilic bacterium of the candidate phylum Aminicenantes from deep subsurface aquifer revealed its physiology and ecological role.</title>
        <authorList>
            <person name="Kadnikov V.V."/>
            <person name="Mardanov A.V."/>
            <person name="Beletsky A.V."/>
            <person name="Karnachuk O.V."/>
            <person name="Ravin N.V."/>
        </authorList>
    </citation>
    <scope>NUCLEOTIDE SEQUENCE [LARGE SCALE GENOMIC DNA]</scope>
    <source>
        <strain evidence="1">BY38</strain>
    </source>
</reference>
<dbReference type="AntiFam" id="ANF00225">
    <property type="entry name" value="Shadow ORF (opposite tuf)"/>
</dbReference>
<dbReference type="EMBL" id="QUAH01000006">
    <property type="protein sequence ID" value="RFT15922.1"/>
    <property type="molecule type" value="Genomic_DNA"/>
</dbReference>
<proteinExistence type="predicted"/>
<protein>
    <submittedName>
        <fullName evidence="1">Uncharacterized protein</fullName>
    </submittedName>
</protein>